<reference evidence="6" key="1">
    <citation type="journal article" date="2022" name="Cell">
        <title>Repeat-based holocentromeres influence genome architecture and karyotype evolution.</title>
        <authorList>
            <person name="Hofstatter P.G."/>
            <person name="Thangavel G."/>
            <person name="Lux T."/>
            <person name="Neumann P."/>
            <person name="Vondrak T."/>
            <person name="Novak P."/>
            <person name="Zhang M."/>
            <person name="Costa L."/>
            <person name="Castellani M."/>
            <person name="Scott A."/>
            <person name="Toegelov H."/>
            <person name="Fuchs J."/>
            <person name="Mata-Sucre Y."/>
            <person name="Dias Y."/>
            <person name="Vanzela A.L.L."/>
            <person name="Huettel B."/>
            <person name="Almeida C.C.S."/>
            <person name="Simkova H."/>
            <person name="Souza G."/>
            <person name="Pedrosa-Harand A."/>
            <person name="Macas J."/>
            <person name="Mayer K.F.X."/>
            <person name="Houben A."/>
            <person name="Marques A."/>
        </authorList>
    </citation>
    <scope>NUCLEOTIDE SEQUENCE</scope>
    <source>
        <strain evidence="6">RhyBre1mFocal</strain>
    </source>
</reference>
<feature type="region of interest" description="Disordered" evidence="3">
    <location>
        <begin position="569"/>
        <end position="630"/>
    </location>
</feature>
<feature type="region of interest" description="Disordered" evidence="3">
    <location>
        <begin position="961"/>
        <end position="983"/>
    </location>
</feature>
<evidence type="ECO:0000313" key="6">
    <source>
        <dbReference type="EMBL" id="KAJ1686871.1"/>
    </source>
</evidence>
<dbReference type="SUPFAM" id="SSF50729">
    <property type="entry name" value="PH domain-like"/>
    <property type="match status" value="1"/>
</dbReference>
<evidence type="ECO:0008006" key="8">
    <source>
        <dbReference type="Google" id="ProtNLM"/>
    </source>
</evidence>
<dbReference type="Pfam" id="PF14389">
    <property type="entry name" value="Lzipper-MIP1"/>
    <property type="match status" value="1"/>
</dbReference>
<dbReference type="AlphaFoldDB" id="A0A9Q0C3Y9"/>
<feature type="compositionally biased region" description="Polar residues" evidence="3">
    <location>
        <begin position="617"/>
        <end position="627"/>
    </location>
</feature>
<evidence type="ECO:0000313" key="7">
    <source>
        <dbReference type="Proteomes" id="UP001151287"/>
    </source>
</evidence>
<feature type="region of interest" description="Disordered" evidence="3">
    <location>
        <begin position="791"/>
        <end position="863"/>
    </location>
</feature>
<feature type="domain" description="Rho-GAP" evidence="5">
    <location>
        <begin position="198"/>
        <end position="401"/>
    </location>
</feature>
<dbReference type="CDD" id="cd00821">
    <property type="entry name" value="PH"/>
    <property type="match status" value="1"/>
</dbReference>
<feature type="compositionally biased region" description="Basic and acidic residues" evidence="3">
    <location>
        <begin position="474"/>
        <end position="483"/>
    </location>
</feature>
<sequence>MATSQNGENGAQNMTCRCGEGDPNVWINRASDNSDKISLDCPNCQIIKSGHLLVSSKGLAWPSWKRRWFVLTRTSLIFFRHDPNAPPIRGSEPNATLGGIDLNSSASVVVKADKKLLTVVFGDGRDGRTFTLKADTSEDLNEWKNALENALAQAPSTSHSLGQNGIFRTDSANLPVELPPEQKEKLPEKSLIQAPVMFALEDSEGNPSFLEKALCFIEDYGIKVEGILRQSADVEEVKRRVQDYEQGRDEFSPDEDAHVIGDCIKLVLREMPEYPVPAECCTALVDAYRTKISERIDAIRDTIYETFPEPNRLLLQRILRMMLEVAAHKVENRMSLQALAACMAPLLLRPLVGGLLAGPRVDGDFSNSANGDSFQLLQAAAAANSAQNIVIVLLEEFDHIFDEDGYSSEVYTESEGDESHEASTDNEIRDKRGDSLGDDGYEDEDEDGDEDEDEDDHEDEDEDTEHDDAGYDQGDNHHEHEVQVGDWTTRSYEATKSESNSEAESNLSHDRDIENNNSQAIPHPKADSMGHKVTGVLIPSSSTSTSALPDGIIAKDVSQDWSKQHLVPVEEPNESQIQQSTASSGSHVSRAIELSDRTSEMEPSVKRASMWGRTSARKNLSMESMETNSDDEDRILVQKLESTKMQLQTKLSKEKKENATLLASLERRRDALQEQRLQLEKDVQKLREQLKQEKQLRTLLEAGFSQHGQSSSISTESDSKIWADLEAVAVEEEEISNLKQKVLELRSEYHRKLEKSYASLRDFCNDKLNKSTDLKNCTTLEDERDKIFADFIDKHGPPSPCLPEMQRTESTSQNNNSSANDDQVKNRPATKSTKVSPENEKKHLPPKSTKSGQSSTNSSFGEDSSAMFCMLPERQGVVQKATSLRSLSQGDNVKKETPFALDSVQKCWSQKQPEETSLDGLSGATSSKKSSYSSSSDAGSLSPAAKAKLTKRLQFLKERLVQRAGENSVTQPTALPPPPTNSK</sequence>
<dbReference type="Pfam" id="PF00620">
    <property type="entry name" value="RhoGAP"/>
    <property type="match status" value="1"/>
</dbReference>
<feature type="compositionally biased region" description="Acidic residues" evidence="3">
    <location>
        <begin position="436"/>
        <end position="466"/>
    </location>
</feature>
<evidence type="ECO:0000259" key="4">
    <source>
        <dbReference type="PROSITE" id="PS50003"/>
    </source>
</evidence>
<accession>A0A9Q0C3Y9</accession>
<dbReference type="Proteomes" id="UP001151287">
    <property type="component" value="Unassembled WGS sequence"/>
</dbReference>
<dbReference type="EMBL" id="JAMQYH010000005">
    <property type="protein sequence ID" value="KAJ1686871.1"/>
    <property type="molecule type" value="Genomic_DNA"/>
</dbReference>
<dbReference type="SUPFAM" id="SSF48350">
    <property type="entry name" value="GTPase activation domain, GAP"/>
    <property type="match status" value="1"/>
</dbReference>
<dbReference type="GO" id="GO:0007165">
    <property type="term" value="P:signal transduction"/>
    <property type="evidence" value="ECO:0007669"/>
    <property type="project" value="InterPro"/>
</dbReference>
<evidence type="ECO:0000256" key="1">
    <source>
        <dbReference type="ARBA" id="ARBA00022468"/>
    </source>
</evidence>
<evidence type="ECO:0000259" key="5">
    <source>
        <dbReference type="PROSITE" id="PS50238"/>
    </source>
</evidence>
<dbReference type="InterPro" id="IPR008936">
    <property type="entry name" value="Rho_GTPase_activation_prot"/>
</dbReference>
<feature type="coiled-coil region" evidence="2">
    <location>
        <begin position="728"/>
        <end position="755"/>
    </location>
</feature>
<feature type="compositionally biased region" description="Low complexity" evidence="3">
    <location>
        <begin position="810"/>
        <end position="820"/>
    </location>
</feature>
<evidence type="ECO:0000256" key="2">
    <source>
        <dbReference type="SAM" id="Coils"/>
    </source>
</evidence>
<feature type="domain" description="PH" evidence="4">
    <location>
        <begin position="45"/>
        <end position="152"/>
    </location>
</feature>
<feature type="compositionally biased region" description="Low complexity" evidence="3">
    <location>
        <begin position="921"/>
        <end position="942"/>
    </location>
</feature>
<dbReference type="PANTHER" id="PTHR46265:SF16">
    <property type="entry name" value="OS03G0256800 PROTEIN"/>
    <property type="match status" value="1"/>
</dbReference>
<dbReference type="InterPro" id="IPR000198">
    <property type="entry name" value="RhoGAP_dom"/>
</dbReference>
<dbReference type="Gene3D" id="2.30.29.30">
    <property type="entry name" value="Pleckstrin-homology domain (PH domain)/Phosphotyrosine-binding domain (PTB)"/>
    <property type="match status" value="1"/>
</dbReference>
<keyword evidence="2" id="KW-0175">Coiled coil</keyword>
<dbReference type="InterPro" id="IPR025757">
    <property type="entry name" value="MIP1_Leuzipper"/>
</dbReference>
<gene>
    <name evidence="6" type="ORF">LUZ63_018261</name>
</gene>
<proteinExistence type="predicted"/>
<keyword evidence="1" id="KW-0343">GTPase activation</keyword>
<feature type="compositionally biased region" description="Basic and acidic residues" evidence="3">
    <location>
        <begin position="593"/>
        <end position="605"/>
    </location>
</feature>
<dbReference type="OrthoDB" id="2157866at2759"/>
<dbReference type="InterPro" id="IPR001849">
    <property type="entry name" value="PH_domain"/>
</dbReference>
<dbReference type="PANTHER" id="PTHR46265">
    <property type="entry name" value="RHO GTPASE-ACTIVATING PROTEIN 7"/>
    <property type="match status" value="1"/>
</dbReference>
<feature type="compositionally biased region" description="Pro residues" evidence="3">
    <location>
        <begin position="974"/>
        <end position="983"/>
    </location>
</feature>
<dbReference type="InterPro" id="IPR011993">
    <property type="entry name" value="PH-like_dom_sf"/>
</dbReference>
<organism evidence="6 7">
    <name type="scientific">Rhynchospora breviuscula</name>
    <dbReference type="NCBI Taxonomy" id="2022672"/>
    <lineage>
        <taxon>Eukaryota</taxon>
        <taxon>Viridiplantae</taxon>
        <taxon>Streptophyta</taxon>
        <taxon>Embryophyta</taxon>
        <taxon>Tracheophyta</taxon>
        <taxon>Spermatophyta</taxon>
        <taxon>Magnoliopsida</taxon>
        <taxon>Liliopsida</taxon>
        <taxon>Poales</taxon>
        <taxon>Cyperaceae</taxon>
        <taxon>Cyperoideae</taxon>
        <taxon>Rhynchosporeae</taxon>
        <taxon>Rhynchospora</taxon>
    </lineage>
</organism>
<dbReference type="SMART" id="SM00324">
    <property type="entry name" value="RhoGAP"/>
    <property type="match status" value="1"/>
</dbReference>
<protein>
    <recommendedName>
        <fullName evidence="8">Rho GTPase-activating protein REN1-like</fullName>
    </recommendedName>
</protein>
<dbReference type="PROSITE" id="PS50003">
    <property type="entry name" value="PH_DOMAIN"/>
    <property type="match status" value="1"/>
</dbReference>
<keyword evidence="7" id="KW-1185">Reference proteome</keyword>
<feature type="region of interest" description="Disordered" evidence="3">
    <location>
        <begin position="907"/>
        <end position="944"/>
    </location>
</feature>
<dbReference type="SMART" id="SM00233">
    <property type="entry name" value="PH"/>
    <property type="match status" value="1"/>
</dbReference>
<feature type="region of interest" description="Disordered" evidence="3">
    <location>
        <begin position="410"/>
        <end position="549"/>
    </location>
</feature>
<feature type="compositionally biased region" description="Basic and acidic residues" evidence="3">
    <location>
        <begin position="417"/>
        <end position="435"/>
    </location>
</feature>
<comment type="caution">
    <text evidence="6">The sequence shown here is derived from an EMBL/GenBank/DDBJ whole genome shotgun (WGS) entry which is preliminary data.</text>
</comment>
<dbReference type="Pfam" id="PF00169">
    <property type="entry name" value="PH"/>
    <property type="match status" value="1"/>
</dbReference>
<dbReference type="CDD" id="cd00159">
    <property type="entry name" value="RhoGAP"/>
    <property type="match status" value="1"/>
</dbReference>
<dbReference type="Gene3D" id="1.10.555.10">
    <property type="entry name" value="Rho GTPase activation protein"/>
    <property type="match status" value="1"/>
</dbReference>
<dbReference type="GO" id="GO:0005096">
    <property type="term" value="F:GTPase activator activity"/>
    <property type="evidence" value="ECO:0007669"/>
    <property type="project" value="UniProtKB-KW"/>
</dbReference>
<name>A0A9Q0C3Y9_9POAL</name>
<evidence type="ECO:0000256" key="3">
    <source>
        <dbReference type="SAM" id="MobiDB-lite"/>
    </source>
</evidence>
<feature type="compositionally biased region" description="Polar residues" evidence="3">
    <location>
        <begin position="574"/>
        <end position="587"/>
    </location>
</feature>
<feature type="compositionally biased region" description="Low complexity" evidence="3">
    <location>
        <begin position="497"/>
        <end position="506"/>
    </location>
</feature>
<dbReference type="PROSITE" id="PS50238">
    <property type="entry name" value="RHOGAP"/>
    <property type="match status" value="1"/>
</dbReference>
<feature type="coiled-coil region" evidence="2">
    <location>
        <begin position="637"/>
        <end position="703"/>
    </location>
</feature>
<feature type="compositionally biased region" description="Low complexity" evidence="3">
    <location>
        <begin position="847"/>
        <end position="859"/>
    </location>
</feature>
<dbReference type="InterPro" id="IPR052799">
    <property type="entry name" value="Rho_GAP_Regulators"/>
</dbReference>